<dbReference type="InterPro" id="IPR017983">
    <property type="entry name" value="GPCR_2_secretin-like_CS"/>
</dbReference>
<feature type="transmembrane region" description="Helical" evidence="12">
    <location>
        <begin position="249"/>
        <end position="270"/>
    </location>
</feature>
<dbReference type="Pfam" id="PF00002">
    <property type="entry name" value="7tm_2"/>
    <property type="match status" value="1"/>
</dbReference>
<feature type="compositionally biased region" description="Low complexity" evidence="11">
    <location>
        <begin position="435"/>
        <end position="453"/>
    </location>
</feature>
<keyword evidence="5 12" id="KW-1133">Transmembrane helix</keyword>
<keyword evidence="4 12" id="KW-0812">Transmembrane</keyword>
<dbReference type="Ensembl" id="ENSSPUT00000009872.1">
    <property type="protein sequence ID" value="ENSSPUP00000009251.1"/>
    <property type="gene ID" value="ENSSPUG00000007181.1"/>
</dbReference>
<organism evidence="15 16">
    <name type="scientific">Sphenodon punctatus</name>
    <name type="common">Tuatara</name>
    <name type="synonym">Hatteria punctata</name>
    <dbReference type="NCBI Taxonomy" id="8508"/>
    <lineage>
        <taxon>Eukaryota</taxon>
        <taxon>Metazoa</taxon>
        <taxon>Chordata</taxon>
        <taxon>Craniata</taxon>
        <taxon>Vertebrata</taxon>
        <taxon>Euteleostomi</taxon>
        <taxon>Lepidosauria</taxon>
        <taxon>Sphenodontia</taxon>
        <taxon>Sphenodontidae</taxon>
        <taxon>Sphenodon</taxon>
    </lineage>
</organism>
<dbReference type="PANTHER" id="PTHR45620:SF23">
    <property type="entry name" value="GLUCAGON-LIKE PEPTIDE 2 RECEPTOR"/>
    <property type="match status" value="1"/>
</dbReference>
<evidence type="ECO:0000256" key="6">
    <source>
        <dbReference type="ARBA" id="ARBA00023040"/>
    </source>
</evidence>
<dbReference type="GO" id="GO:0017046">
    <property type="term" value="F:peptide hormone binding"/>
    <property type="evidence" value="ECO:0007669"/>
    <property type="project" value="TreeGrafter"/>
</dbReference>
<accession>A0A8D0GPF4</accession>
<dbReference type="PROSITE" id="PS50227">
    <property type="entry name" value="G_PROTEIN_RECEP_F2_3"/>
    <property type="match status" value="1"/>
</dbReference>
<dbReference type="InterPro" id="IPR000832">
    <property type="entry name" value="GPCR_2_secretin-like"/>
</dbReference>
<dbReference type="GO" id="GO:0004967">
    <property type="term" value="F:glucagon receptor activity"/>
    <property type="evidence" value="ECO:0007669"/>
    <property type="project" value="TreeGrafter"/>
</dbReference>
<dbReference type="OMA" id="NCNRTLA"/>
<evidence type="ECO:0000259" key="13">
    <source>
        <dbReference type="PROSITE" id="PS50227"/>
    </source>
</evidence>
<feature type="transmembrane region" description="Helical" evidence="12">
    <location>
        <begin position="328"/>
        <end position="347"/>
    </location>
</feature>
<dbReference type="Pfam" id="PF02793">
    <property type="entry name" value="HRM"/>
    <property type="match status" value="1"/>
</dbReference>
<dbReference type="AlphaFoldDB" id="A0A8D0GPF4"/>
<reference evidence="15" key="2">
    <citation type="submission" date="2025-09" db="UniProtKB">
        <authorList>
            <consortium name="Ensembl"/>
        </authorList>
    </citation>
    <scope>IDENTIFICATION</scope>
</reference>
<evidence type="ECO:0000259" key="14">
    <source>
        <dbReference type="PROSITE" id="PS50261"/>
    </source>
</evidence>
<feature type="region of interest" description="Disordered" evidence="11">
    <location>
        <begin position="435"/>
        <end position="460"/>
    </location>
</feature>
<evidence type="ECO:0000256" key="4">
    <source>
        <dbReference type="ARBA" id="ARBA00022692"/>
    </source>
</evidence>
<dbReference type="Gene3D" id="1.20.1070.10">
    <property type="entry name" value="Rhodopsin 7-helix transmembrane proteins"/>
    <property type="match status" value="1"/>
</dbReference>
<feature type="domain" description="G-protein coupled receptors family 2 profile 1" evidence="13">
    <location>
        <begin position="50"/>
        <end position="105"/>
    </location>
</feature>
<evidence type="ECO:0000256" key="9">
    <source>
        <dbReference type="ARBA" id="ARBA00023180"/>
    </source>
</evidence>
<dbReference type="InterPro" id="IPR017981">
    <property type="entry name" value="GPCR_2-like_7TM"/>
</dbReference>
<comment type="subcellular location">
    <subcellularLocation>
        <location evidence="1">Cell membrane</location>
        <topology evidence="1">Multi-pass membrane protein</topology>
    </subcellularLocation>
</comment>
<evidence type="ECO:0000256" key="10">
    <source>
        <dbReference type="ARBA" id="ARBA00023224"/>
    </source>
</evidence>
<dbReference type="Proteomes" id="UP000694392">
    <property type="component" value="Unplaced"/>
</dbReference>
<name>A0A8D0GPF4_SPHPU</name>
<keyword evidence="10" id="KW-0807">Transducer</keyword>
<dbReference type="SUPFAM" id="SSF81321">
    <property type="entry name" value="Family A G protein-coupled receptor-like"/>
    <property type="match status" value="1"/>
</dbReference>
<keyword evidence="7 12" id="KW-0472">Membrane</keyword>
<dbReference type="SUPFAM" id="SSF111418">
    <property type="entry name" value="Hormone receptor domain"/>
    <property type="match status" value="1"/>
</dbReference>
<dbReference type="InterPro" id="IPR050332">
    <property type="entry name" value="GPCR_2"/>
</dbReference>
<keyword evidence="9" id="KW-0325">Glycoprotein</keyword>
<feature type="transmembrane region" description="Helical" evidence="12">
    <location>
        <begin position="126"/>
        <end position="147"/>
    </location>
</feature>
<evidence type="ECO:0000256" key="12">
    <source>
        <dbReference type="SAM" id="Phobius"/>
    </source>
</evidence>
<proteinExistence type="inferred from homology"/>
<dbReference type="PROSITE" id="PS50261">
    <property type="entry name" value="G_PROTEIN_RECEP_F2_4"/>
    <property type="match status" value="1"/>
</dbReference>
<evidence type="ECO:0000256" key="11">
    <source>
        <dbReference type="SAM" id="MobiDB-lite"/>
    </source>
</evidence>
<feature type="transmembrane region" description="Helical" evidence="12">
    <location>
        <begin position="291"/>
        <end position="312"/>
    </location>
</feature>
<keyword evidence="8" id="KW-0675">Receptor</keyword>
<evidence type="ECO:0000313" key="15">
    <source>
        <dbReference type="Ensembl" id="ENSSPUP00000009251.1"/>
    </source>
</evidence>
<evidence type="ECO:0000256" key="5">
    <source>
        <dbReference type="ARBA" id="ARBA00022989"/>
    </source>
</evidence>
<reference evidence="15" key="1">
    <citation type="submission" date="2025-08" db="UniProtKB">
        <authorList>
            <consortium name="Ensembl"/>
        </authorList>
    </citation>
    <scope>IDENTIFICATION</scope>
</reference>
<keyword evidence="6" id="KW-0297">G-protein coupled receptor</keyword>
<gene>
    <name evidence="15" type="primary">GLP2R</name>
</gene>
<dbReference type="PANTHER" id="PTHR45620">
    <property type="entry name" value="PDF RECEPTOR-LIKE PROTEIN-RELATED"/>
    <property type="match status" value="1"/>
</dbReference>
<evidence type="ECO:0000256" key="7">
    <source>
        <dbReference type="ARBA" id="ARBA00023136"/>
    </source>
</evidence>
<feature type="transmembrane region" description="Helical" evidence="12">
    <location>
        <begin position="184"/>
        <end position="202"/>
    </location>
</feature>
<feature type="domain" description="G-protein coupled receptors family 2 profile 2" evidence="14">
    <location>
        <begin position="120"/>
        <end position="348"/>
    </location>
</feature>
<keyword evidence="16" id="KW-1185">Reference proteome</keyword>
<dbReference type="GeneTree" id="ENSGT00940000158127"/>
<sequence>MGCLDAIQSRDVKTCFTSLVLAGPCSCGGAGVASSVLEKTTTNWNNYRTACQKTLQESATRNAGVYCNGTFDQFVCWPHSPPGNISVPCPPYLSWLKNGNGKMFCWVFSKEEEYTLLSTFQLLSTVGYSFSLIALMLALLVLLLLRLVHAECNDNESRFSFLQALNICRPAMLFMHYFVGATSFWLLVEGIYLHTLLVTAVFSERRLLQKYIVIGWGVPVLFVAPWGIIKSQLENKGCWQNNDHTGFWWIIKGPILFSVTVNFCIFLKILKLLVSKLKAQQGTFRDYKFRLARSTLVLIPLLGIHDIVFTFIPEEQVEGLSRHIKTCIHLTMSSFHGFLIAFLYCFSNGEVKAELRKHWARFLLSDSLGCMSCFLRKIKYLEKHSKKHNSQHAAQNGLSLEANHPRSLQLQQTLAKQGAEDRIEFGPEWKYSLRGSMSESSEGEGTTGETTEVVFEESEI</sequence>
<dbReference type="GO" id="GO:0007166">
    <property type="term" value="P:cell surface receptor signaling pathway"/>
    <property type="evidence" value="ECO:0007669"/>
    <property type="project" value="InterPro"/>
</dbReference>
<dbReference type="InterPro" id="IPR001879">
    <property type="entry name" value="GPCR_2_extracellular_dom"/>
</dbReference>
<dbReference type="PROSITE" id="PS00649">
    <property type="entry name" value="G_PROTEIN_RECEP_F2_1"/>
    <property type="match status" value="1"/>
</dbReference>
<evidence type="ECO:0000256" key="8">
    <source>
        <dbReference type="ARBA" id="ARBA00023170"/>
    </source>
</evidence>
<dbReference type="InterPro" id="IPR036445">
    <property type="entry name" value="GPCR_2_extracell_dom_sf"/>
</dbReference>
<keyword evidence="3" id="KW-1003">Cell membrane</keyword>
<dbReference type="GO" id="GO:0007188">
    <property type="term" value="P:adenylate cyclase-modulating G protein-coupled receptor signaling pathway"/>
    <property type="evidence" value="ECO:0007669"/>
    <property type="project" value="TreeGrafter"/>
</dbReference>
<evidence type="ECO:0000256" key="2">
    <source>
        <dbReference type="ARBA" id="ARBA00005314"/>
    </source>
</evidence>
<dbReference type="GO" id="GO:0005886">
    <property type="term" value="C:plasma membrane"/>
    <property type="evidence" value="ECO:0007669"/>
    <property type="project" value="UniProtKB-SubCell"/>
</dbReference>
<dbReference type="PRINTS" id="PR00249">
    <property type="entry name" value="GPCRSECRETIN"/>
</dbReference>
<protein>
    <submittedName>
        <fullName evidence="15">Glucagon like peptide 2 receptor</fullName>
    </submittedName>
</protein>
<feature type="transmembrane region" description="Helical" evidence="12">
    <location>
        <begin position="211"/>
        <end position="229"/>
    </location>
</feature>
<evidence type="ECO:0000313" key="16">
    <source>
        <dbReference type="Proteomes" id="UP000694392"/>
    </source>
</evidence>
<comment type="similarity">
    <text evidence="2">Belongs to the G-protein coupled receptor 2 family.</text>
</comment>
<evidence type="ECO:0000256" key="1">
    <source>
        <dbReference type="ARBA" id="ARBA00004651"/>
    </source>
</evidence>
<dbReference type="Gene3D" id="4.10.1240.10">
    <property type="entry name" value="GPCR, family 2, extracellular hormone receptor domain"/>
    <property type="match status" value="1"/>
</dbReference>
<evidence type="ECO:0000256" key="3">
    <source>
        <dbReference type="ARBA" id="ARBA00022475"/>
    </source>
</evidence>